<dbReference type="InterPro" id="IPR005467">
    <property type="entry name" value="His_kinase_dom"/>
</dbReference>
<dbReference type="InterPro" id="IPR004358">
    <property type="entry name" value="Sig_transdc_His_kin-like_C"/>
</dbReference>
<feature type="compositionally biased region" description="Polar residues" evidence="5">
    <location>
        <begin position="1109"/>
        <end position="1123"/>
    </location>
</feature>
<dbReference type="SUPFAM" id="SSF47384">
    <property type="entry name" value="Homodimeric domain of signal transducing histidine kinase"/>
    <property type="match status" value="1"/>
</dbReference>
<dbReference type="FunFam" id="3.30.450.40:FF:000083">
    <property type="entry name" value="Sensor histidine kinase/response regulator, putative (AFU_orthologue AFUA_4G00660)"/>
    <property type="match status" value="1"/>
</dbReference>
<evidence type="ECO:0000313" key="8">
    <source>
        <dbReference type="EMBL" id="ETN46729.1"/>
    </source>
</evidence>
<dbReference type="OrthoDB" id="303614at2759"/>
<dbReference type="Pfam" id="PF02518">
    <property type="entry name" value="HATPase_c"/>
    <property type="match status" value="1"/>
</dbReference>
<dbReference type="Pfam" id="PF00072">
    <property type="entry name" value="Response_reg"/>
    <property type="match status" value="1"/>
</dbReference>
<evidence type="ECO:0000259" key="6">
    <source>
        <dbReference type="PROSITE" id="PS50109"/>
    </source>
</evidence>
<dbReference type="InterPro" id="IPR029016">
    <property type="entry name" value="GAF-like_dom_sf"/>
</dbReference>
<dbReference type="Gene3D" id="3.30.565.10">
    <property type="entry name" value="Histidine kinase-like ATPase, C-terminal domain"/>
    <property type="match status" value="1"/>
</dbReference>
<name>W2SFQ2_CYPE1</name>
<feature type="region of interest" description="Disordered" evidence="5">
    <location>
        <begin position="369"/>
        <end position="413"/>
    </location>
</feature>
<proteinExistence type="predicted"/>
<protein>
    <recommendedName>
        <fullName evidence="10">Histidine kinase</fullName>
    </recommendedName>
</protein>
<dbReference type="AlphaFoldDB" id="W2SFQ2"/>
<dbReference type="PROSITE" id="PS50110">
    <property type="entry name" value="RESPONSE_REGULATORY"/>
    <property type="match status" value="1"/>
</dbReference>
<evidence type="ECO:0000256" key="1">
    <source>
        <dbReference type="ARBA" id="ARBA00022553"/>
    </source>
</evidence>
<dbReference type="FunFam" id="1.10.287.130:FF:000023">
    <property type="entry name" value="Sensor histidine kinase/response regulator, putative"/>
    <property type="match status" value="1"/>
</dbReference>
<dbReference type="SMART" id="SM00388">
    <property type="entry name" value="HisKA"/>
    <property type="match status" value="1"/>
</dbReference>
<dbReference type="SMART" id="SM00448">
    <property type="entry name" value="REC"/>
    <property type="match status" value="1"/>
</dbReference>
<dbReference type="InterPro" id="IPR011006">
    <property type="entry name" value="CheY-like_superfamily"/>
</dbReference>
<evidence type="ECO:0000256" key="4">
    <source>
        <dbReference type="PROSITE-ProRule" id="PRU00169"/>
    </source>
</evidence>
<gene>
    <name evidence="8" type="ORF">HMPREF1541_00918</name>
</gene>
<evidence type="ECO:0000256" key="3">
    <source>
        <dbReference type="ARBA" id="ARBA00022777"/>
    </source>
</evidence>
<feature type="compositionally biased region" description="Polar residues" evidence="5">
    <location>
        <begin position="1038"/>
        <end position="1063"/>
    </location>
</feature>
<dbReference type="InterPro" id="IPR003661">
    <property type="entry name" value="HisK_dim/P_dom"/>
</dbReference>
<dbReference type="EMBL" id="KB822711">
    <property type="protein sequence ID" value="ETN46729.1"/>
    <property type="molecule type" value="Genomic_DNA"/>
</dbReference>
<feature type="domain" description="Histidine kinase" evidence="6">
    <location>
        <begin position="595"/>
        <end position="875"/>
    </location>
</feature>
<dbReference type="SUPFAM" id="SSF52172">
    <property type="entry name" value="CheY-like"/>
    <property type="match status" value="1"/>
</dbReference>
<evidence type="ECO:0000256" key="5">
    <source>
        <dbReference type="SAM" id="MobiDB-lite"/>
    </source>
</evidence>
<dbReference type="InterPro" id="IPR003594">
    <property type="entry name" value="HATPase_dom"/>
</dbReference>
<evidence type="ECO:0000256" key="2">
    <source>
        <dbReference type="ARBA" id="ARBA00022679"/>
    </source>
</evidence>
<dbReference type="Pfam" id="PF01590">
    <property type="entry name" value="GAF"/>
    <property type="match status" value="1"/>
</dbReference>
<dbReference type="PANTHER" id="PTHR43719">
    <property type="entry name" value="TWO-COMPONENT HISTIDINE KINASE"/>
    <property type="match status" value="1"/>
</dbReference>
<evidence type="ECO:0008006" key="10">
    <source>
        <dbReference type="Google" id="ProtNLM"/>
    </source>
</evidence>
<dbReference type="Gene3D" id="3.40.50.2300">
    <property type="match status" value="1"/>
</dbReference>
<dbReference type="InterPro" id="IPR036890">
    <property type="entry name" value="HATPase_C_sf"/>
</dbReference>
<dbReference type="CDD" id="cd17546">
    <property type="entry name" value="REC_hyHK_CKI1_RcsC-like"/>
    <property type="match status" value="1"/>
</dbReference>
<keyword evidence="9" id="KW-1185">Reference proteome</keyword>
<dbReference type="InterPro" id="IPR003018">
    <property type="entry name" value="GAF"/>
</dbReference>
<dbReference type="InterPro" id="IPR050956">
    <property type="entry name" value="2C_system_His_kinase"/>
</dbReference>
<dbReference type="Proteomes" id="UP000030752">
    <property type="component" value="Unassembled WGS sequence"/>
</dbReference>
<dbReference type="RefSeq" id="XP_008711441.1">
    <property type="nucleotide sequence ID" value="XM_008713219.1"/>
</dbReference>
<keyword evidence="1 4" id="KW-0597">Phosphoprotein</keyword>
<accession>W2SFQ2</accession>
<evidence type="ECO:0000259" key="7">
    <source>
        <dbReference type="PROSITE" id="PS50110"/>
    </source>
</evidence>
<dbReference type="GO" id="GO:0000155">
    <property type="term" value="F:phosphorelay sensor kinase activity"/>
    <property type="evidence" value="ECO:0007669"/>
    <property type="project" value="InterPro"/>
</dbReference>
<dbReference type="STRING" id="1220924.W2SFQ2"/>
<feature type="region of interest" description="Disordered" evidence="5">
    <location>
        <begin position="1038"/>
        <end position="1133"/>
    </location>
</feature>
<dbReference type="GeneID" id="19968257"/>
<sequence length="1274" mass="140534">MANEGAREREVHRFYLPWLETFHATSTPATIEKNHKIPREDDHIPQSSQDRALTAFAQLGALRLNAKRCVVTLIDNATQYVLAEATKSLSLMDDLCHEVGDELWLGNSRIPRGQGVSEDALFPKEYTAKGPNNEELRAPALVIGDLAKHPRYADKKYAGTGGINFYAGVPITTNRGHTIGVYTIVDDKPREGLNTEQLRFMLDMAVIVLQHLESIRNERARARGERLIQGIGTFIEGDPIDANLSIESPGPNIMPDPLAAAGTRRQRPKSRADRDSSGTFKGLTIADANTVGREQYDSQELGQKEASSQRSILPPAAKEPVESHQNPYKATQKPKSQHAMVFDRAAKIMRKCLGADGVVFLDASPANLSKGTARRESTQTPDATGAYHSQEKKGNTKPKTQSAVTPEHELETPSATYTADPMETSQQRSQPCEVIALSIREIEAEISFNLNEHDLRKLVRRHPQGKCYSFEADGKPAFSDDSASEGLVHVDGPYADGFVDRDEDKSKRKGIKKNALSALWGALPKARTVVFLPLWDFSNQRWNAAAVMWSSSPVKLMNVGQDFSYLRAFANSVMNEIARLNLSVSDAAKATFLANISHELRSPLHGILGSIEFLHDTALDDFQSSMVISVETCGKTLLDTVEHVLDFAKLNNLSKQGGKRKGSSSASTPTPEPTITGTFDLAVVVEEAVEAVYAGQVFRTAKHDVAEGNGVGSSLSDKAMAARRLTKDQIATGKDAVFSPVHLTLNIDNGVNWHVTSQSGAVRRIVMNLLGNSLKYTEKGSINVTLEMDTSRMHDKDGGLLHSCITVTDTGKGMSDDFVRNHAFTAFSQEDSLAAGTGLGLSIIRSIVDSLGGKIDLRSQKDRGTEVKIWLSLPAADDPDIGQPEKSTLRQMSERTASMSFCLLDPRLPVQGQQKAVASLREMPTVEDSLKRLLAQWFSRDVSTATNIEQARKMDFIIYAEPPSIEYLTDQHKDEDEAGETPIIIFCQNAFHASSLRISGVQQLTEIGIIIEVIAQPVGPQKLARVLQRCMQRMKILDSSNEAHSSEQSTATLRRNDPISQSGDRVRHDHRKRTSSISYYTPPVVSRQQSDSGEKPRRPQPGRAHSETAYYTQTSRSRLQQTDHPAATLHQPPQHAVDTSLPGVLVVDDNQINLQLMVTFVHRTRHPYESATDGTQALEAYRKACVDPSSGKVDKAAPKRPKYILMDINMPNMDGSTATREIRKFEKENHIEPPVKIFALTGLGELEHPWAKEAGFDRLLSKPIKFKDLRELLL</sequence>
<dbReference type="PANTHER" id="PTHR43719:SF28">
    <property type="entry name" value="PEROXIDE STRESS-ACTIVATED HISTIDINE KINASE MAK1-RELATED"/>
    <property type="match status" value="1"/>
</dbReference>
<dbReference type="HOGENOM" id="CLU_002763_0_0_1"/>
<dbReference type="InterPro" id="IPR001789">
    <property type="entry name" value="Sig_transdc_resp-reg_receiver"/>
</dbReference>
<keyword evidence="3" id="KW-0418">Kinase</keyword>
<dbReference type="VEuPathDB" id="FungiDB:HMPREF1541_00918"/>
<dbReference type="InParanoid" id="W2SFQ2"/>
<organism evidence="8 9">
    <name type="scientific">Cyphellophora europaea (strain CBS 101466)</name>
    <name type="common">Phialophora europaea</name>
    <dbReference type="NCBI Taxonomy" id="1220924"/>
    <lineage>
        <taxon>Eukaryota</taxon>
        <taxon>Fungi</taxon>
        <taxon>Dikarya</taxon>
        <taxon>Ascomycota</taxon>
        <taxon>Pezizomycotina</taxon>
        <taxon>Eurotiomycetes</taxon>
        <taxon>Chaetothyriomycetidae</taxon>
        <taxon>Chaetothyriales</taxon>
        <taxon>Cyphellophoraceae</taxon>
        <taxon>Cyphellophora</taxon>
    </lineage>
</organism>
<feature type="modified residue" description="4-aspartylphosphate" evidence="4">
    <location>
        <position position="1207"/>
    </location>
</feature>
<dbReference type="Pfam" id="PF00512">
    <property type="entry name" value="HisKA"/>
    <property type="match status" value="1"/>
</dbReference>
<dbReference type="PRINTS" id="PR00344">
    <property type="entry name" value="BCTRLSENSOR"/>
</dbReference>
<dbReference type="CDD" id="cd00082">
    <property type="entry name" value="HisKA"/>
    <property type="match status" value="1"/>
</dbReference>
<reference evidence="8 9" key="1">
    <citation type="submission" date="2013-03" db="EMBL/GenBank/DDBJ databases">
        <title>The Genome Sequence of Phialophora europaea CBS 101466.</title>
        <authorList>
            <consortium name="The Broad Institute Genomics Platform"/>
            <person name="Cuomo C."/>
            <person name="de Hoog S."/>
            <person name="Gorbushina A."/>
            <person name="Walker B."/>
            <person name="Young S.K."/>
            <person name="Zeng Q."/>
            <person name="Gargeya S."/>
            <person name="Fitzgerald M."/>
            <person name="Haas B."/>
            <person name="Abouelleil A."/>
            <person name="Allen A.W."/>
            <person name="Alvarado L."/>
            <person name="Arachchi H.M."/>
            <person name="Berlin A.M."/>
            <person name="Chapman S.B."/>
            <person name="Gainer-Dewar J."/>
            <person name="Goldberg J."/>
            <person name="Griggs A."/>
            <person name="Gujja S."/>
            <person name="Hansen M."/>
            <person name="Howarth C."/>
            <person name="Imamovic A."/>
            <person name="Ireland A."/>
            <person name="Larimer J."/>
            <person name="McCowan C."/>
            <person name="Murphy C."/>
            <person name="Pearson M."/>
            <person name="Poon T.W."/>
            <person name="Priest M."/>
            <person name="Roberts A."/>
            <person name="Saif S."/>
            <person name="Shea T."/>
            <person name="Sisk P."/>
            <person name="Sykes S."/>
            <person name="Wortman J."/>
            <person name="Nusbaum C."/>
            <person name="Birren B."/>
        </authorList>
    </citation>
    <scope>NUCLEOTIDE SEQUENCE [LARGE SCALE GENOMIC DNA]</scope>
    <source>
        <strain evidence="8 9">CBS 101466</strain>
    </source>
</reference>
<evidence type="ECO:0000313" key="9">
    <source>
        <dbReference type="Proteomes" id="UP000030752"/>
    </source>
</evidence>
<dbReference type="PROSITE" id="PS50109">
    <property type="entry name" value="HIS_KIN"/>
    <property type="match status" value="1"/>
</dbReference>
<keyword evidence="2" id="KW-0808">Transferase</keyword>
<feature type="compositionally biased region" description="Polar residues" evidence="5">
    <location>
        <begin position="298"/>
        <end position="311"/>
    </location>
</feature>
<dbReference type="SUPFAM" id="SSF55781">
    <property type="entry name" value="GAF domain-like"/>
    <property type="match status" value="1"/>
</dbReference>
<dbReference type="eggNOG" id="KOG0519">
    <property type="taxonomic scope" value="Eukaryota"/>
</dbReference>
<dbReference type="Gene3D" id="3.30.450.40">
    <property type="match status" value="1"/>
</dbReference>
<dbReference type="Gene3D" id="1.10.287.130">
    <property type="match status" value="1"/>
</dbReference>
<dbReference type="InterPro" id="IPR036097">
    <property type="entry name" value="HisK_dim/P_sf"/>
</dbReference>
<feature type="region of interest" description="Disordered" evidence="5">
    <location>
        <begin position="242"/>
        <end position="337"/>
    </location>
</feature>
<dbReference type="SMART" id="SM00387">
    <property type="entry name" value="HATPase_c"/>
    <property type="match status" value="1"/>
</dbReference>
<feature type="domain" description="Response regulatory" evidence="7">
    <location>
        <begin position="1143"/>
        <end position="1274"/>
    </location>
</feature>
<dbReference type="SUPFAM" id="SSF55874">
    <property type="entry name" value="ATPase domain of HSP90 chaperone/DNA topoisomerase II/histidine kinase"/>
    <property type="match status" value="1"/>
</dbReference>